<keyword evidence="2 5" id="KW-0812">Transmembrane</keyword>
<dbReference type="Pfam" id="PF00916">
    <property type="entry name" value="Sulfate_transp"/>
    <property type="match status" value="2"/>
</dbReference>
<feature type="transmembrane region" description="Helical" evidence="5">
    <location>
        <begin position="268"/>
        <end position="295"/>
    </location>
</feature>
<feature type="transmembrane region" description="Helical" evidence="5">
    <location>
        <begin position="27"/>
        <end position="47"/>
    </location>
</feature>
<dbReference type="OrthoDB" id="288203at2759"/>
<proteinExistence type="predicted"/>
<keyword evidence="3 5" id="KW-1133">Transmembrane helix</keyword>
<sequence>MLNSLKRRFPISQWLPGYEWNEFKCDLLAGLTLACTLIPQALGFALLANVPITYGLYSSIFTTFVYTLFGSSKDTTIGPTAVQSMFTGYYVSIGNLNYAALLSFISGILQIIFGLLRLDFIVDLIPFPVISAFTNATVITIAVSQLPGFFGVPKRDKIPLRSFDASQEILTLGIANFLGSFFHAFPGAVSFNRAMILHTSGVKTQMCNVITGIVVLLSMLPIISPAFHYIPITTLSAVVICAVVLLGKPQDFVFMYRTNIVDFVLYMVTFLLTLLAGLVPGILTGIALFILNLLAKIIRPQIECQLKQVTYEENNNHSCYPYLHVRPTQSIHFPSIDYLVSKTIESLPNISTAKSCDTKFVVVIDGKHMFHTDSTFLKGIKDFAVCVQRRGIQIIFHNFQTAIVQKLHSMFKDNKIAFNESQENDDLIKAIQTAYSGTFKV</sequence>
<keyword evidence="8" id="KW-1185">Reference proteome</keyword>
<reference evidence="7 8" key="1">
    <citation type="journal article" date="2018" name="Gigascience">
        <title>Genomes of trombidid mites reveal novel predicted allergens and laterally-transferred genes associated with secondary metabolism.</title>
        <authorList>
            <person name="Dong X."/>
            <person name="Chaisiri K."/>
            <person name="Xia D."/>
            <person name="Armstrong S.D."/>
            <person name="Fang Y."/>
            <person name="Donnelly M.J."/>
            <person name="Kadowaki T."/>
            <person name="McGarry J.W."/>
            <person name="Darby A.C."/>
            <person name="Makepeace B.L."/>
        </authorList>
    </citation>
    <scope>NUCLEOTIDE SEQUENCE [LARGE SCALE GENOMIC DNA]</scope>
    <source>
        <strain evidence="7">UoL-UT</strain>
    </source>
</reference>
<dbReference type="STRING" id="299467.A0A443SAW8"/>
<dbReference type="InterPro" id="IPR001902">
    <property type="entry name" value="SLC26A/SulP_fam"/>
</dbReference>
<comment type="caution">
    <text evidence="7">The sequence shown here is derived from an EMBL/GenBank/DDBJ whole genome shotgun (WGS) entry which is preliminary data.</text>
</comment>
<feature type="domain" description="SLC26A/SulP transporter" evidence="6">
    <location>
        <begin position="23"/>
        <end position="154"/>
    </location>
</feature>
<evidence type="ECO:0000256" key="1">
    <source>
        <dbReference type="ARBA" id="ARBA00004141"/>
    </source>
</evidence>
<dbReference type="EMBL" id="NCKV01004520">
    <property type="protein sequence ID" value="RWS24699.1"/>
    <property type="molecule type" value="Genomic_DNA"/>
</dbReference>
<evidence type="ECO:0000256" key="4">
    <source>
        <dbReference type="ARBA" id="ARBA00023136"/>
    </source>
</evidence>
<name>A0A443SAW8_9ACAR</name>
<evidence type="ECO:0000313" key="8">
    <source>
        <dbReference type="Proteomes" id="UP000288716"/>
    </source>
</evidence>
<feature type="transmembrane region" description="Helical" evidence="5">
    <location>
        <begin position="229"/>
        <end position="247"/>
    </location>
</feature>
<feature type="transmembrane region" description="Helical" evidence="5">
    <location>
        <begin position="54"/>
        <end position="69"/>
    </location>
</feature>
<evidence type="ECO:0000256" key="2">
    <source>
        <dbReference type="ARBA" id="ARBA00022692"/>
    </source>
</evidence>
<comment type="subcellular location">
    <subcellularLocation>
        <location evidence="1">Membrane</location>
        <topology evidence="1">Multi-pass membrane protein</topology>
    </subcellularLocation>
</comment>
<feature type="transmembrane region" description="Helical" evidence="5">
    <location>
        <begin position="169"/>
        <end position="194"/>
    </location>
</feature>
<feature type="domain" description="SLC26A/SulP transporter" evidence="6">
    <location>
        <begin position="162"/>
        <end position="269"/>
    </location>
</feature>
<dbReference type="GO" id="GO:0016020">
    <property type="term" value="C:membrane"/>
    <property type="evidence" value="ECO:0007669"/>
    <property type="project" value="UniProtKB-SubCell"/>
</dbReference>
<accession>A0A443SAW8</accession>
<dbReference type="PANTHER" id="PTHR11814">
    <property type="entry name" value="SULFATE TRANSPORTER"/>
    <property type="match status" value="1"/>
</dbReference>
<gene>
    <name evidence="7" type="ORF">B4U80_05171</name>
</gene>
<feature type="transmembrane region" description="Helical" evidence="5">
    <location>
        <begin position="89"/>
        <end position="115"/>
    </location>
</feature>
<organism evidence="7 8">
    <name type="scientific">Leptotrombidium deliense</name>
    <dbReference type="NCBI Taxonomy" id="299467"/>
    <lineage>
        <taxon>Eukaryota</taxon>
        <taxon>Metazoa</taxon>
        <taxon>Ecdysozoa</taxon>
        <taxon>Arthropoda</taxon>
        <taxon>Chelicerata</taxon>
        <taxon>Arachnida</taxon>
        <taxon>Acari</taxon>
        <taxon>Acariformes</taxon>
        <taxon>Trombidiformes</taxon>
        <taxon>Prostigmata</taxon>
        <taxon>Anystina</taxon>
        <taxon>Parasitengona</taxon>
        <taxon>Trombiculoidea</taxon>
        <taxon>Trombiculidae</taxon>
        <taxon>Leptotrombidium</taxon>
    </lineage>
</organism>
<keyword evidence="4 5" id="KW-0472">Membrane</keyword>
<protein>
    <submittedName>
        <fullName evidence="7">Sodium-independent sulfate anion transporter-like protein</fullName>
    </submittedName>
</protein>
<evidence type="ECO:0000313" key="7">
    <source>
        <dbReference type="EMBL" id="RWS24699.1"/>
    </source>
</evidence>
<dbReference type="GO" id="GO:0055085">
    <property type="term" value="P:transmembrane transport"/>
    <property type="evidence" value="ECO:0007669"/>
    <property type="project" value="InterPro"/>
</dbReference>
<feature type="transmembrane region" description="Helical" evidence="5">
    <location>
        <begin position="127"/>
        <end position="149"/>
    </location>
</feature>
<dbReference type="VEuPathDB" id="VectorBase:LDEU007341"/>
<evidence type="ECO:0000256" key="5">
    <source>
        <dbReference type="SAM" id="Phobius"/>
    </source>
</evidence>
<dbReference type="AlphaFoldDB" id="A0A443SAW8"/>
<evidence type="ECO:0000256" key="3">
    <source>
        <dbReference type="ARBA" id="ARBA00022989"/>
    </source>
</evidence>
<evidence type="ECO:0000259" key="6">
    <source>
        <dbReference type="Pfam" id="PF00916"/>
    </source>
</evidence>
<dbReference type="Proteomes" id="UP000288716">
    <property type="component" value="Unassembled WGS sequence"/>
</dbReference>
<dbReference type="InterPro" id="IPR011547">
    <property type="entry name" value="SLC26A/SulP_dom"/>
</dbReference>